<name>A0A8J3DNL8_9HYPH</name>
<accession>A0A8J3DNL8</accession>
<dbReference type="InterPro" id="IPR021109">
    <property type="entry name" value="Peptidase_aspartic_dom_sf"/>
</dbReference>
<dbReference type="InterPro" id="IPR011969">
    <property type="entry name" value="Clan_AA_Asp_peptidase_C"/>
</dbReference>
<dbReference type="PROSITE" id="PS00141">
    <property type="entry name" value="ASP_PROTEASE"/>
    <property type="match status" value="1"/>
</dbReference>
<keyword evidence="1" id="KW-0472">Membrane</keyword>
<reference evidence="2" key="2">
    <citation type="submission" date="2020-09" db="EMBL/GenBank/DDBJ databases">
        <authorList>
            <person name="Sun Q."/>
            <person name="Kim S."/>
        </authorList>
    </citation>
    <scope>NUCLEOTIDE SEQUENCE</scope>
    <source>
        <strain evidence="2">KCTC 42249</strain>
    </source>
</reference>
<keyword evidence="2" id="KW-0378">Hydrolase</keyword>
<evidence type="ECO:0000313" key="3">
    <source>
        <dbReference type="Proteomes" id="UP000630142"/>
    </source>
</evidence>
<dbReference type="InterPro" id="IPR034122">
    <property type="entry name" value="Retropepsin-like_bacterial"/>
</dbReference>
<dbReference type="InterPro" id="IPR001969">
    <property type="entry name" value="Aspartic_peptidase_AS"/>
</dbReference>
<dbReference type="CDD" id="cd05483">
    <property type="entry name" value="retropepsin_like_bacteria"/>
    <property type="match status" value="1"/>
</dbReference>
<dbReference type="SUPFAM" id="SSF50630">
    <property type="entry name" value="Acid proteases"/>
    <property type="match status" value="1"/>
</dbReference>
<feature type="transmembrane region" description="Helical" evidence="1">
    <location>
        <begin position="38"/>
        <end position="58"/>
    </location>
</feature>
<dbReference type="GO" id="GO:0006508">
    <property type="term" value="P:proteolysis"/>
    <property type="evidence" value="ECO:0007669"/>
    <property type="project" value="UniProtKB-KW"/>
</dbReference>
<organism evidence="2 3">
    <name type="scientific">Tianweitania populi</name>
    <dbReference type="NCBI Taxonomy" id="1607949"/>
    <lineage>
        <taxon>Bacteria</taxon>
        <taxon>Pseudomonadati</taxon>
        <taxon>Pseudomonadota</taxon>
        <taxon>Alphaproteobacteria</taxon>
        <taxon>Hyphomicrobiales</taxon>
        <taxon>Phyllobacteriaceae</taxon>
        <taxon>Tianweitania</taxon>
    </lineage>
</organism>
<reference evidence="2" key="1">
    <citation type="journal article" date="2014" name="Int. J. Syst. Evol. Microbiol.">
        <title>Complete genome sequence of Corynebacterium casei LMG S-19264T (=DSM 44701T), isolated from a smear-ripened cheese.</title>
        <authorList>
            <consortium name="US DOE Joint Genome Institute (JGI-PGF)"/>
            <person name="Walter F."/>
            <person name="Albersmeier A."/>
            <person name="Kalinowski J."/>
            <person name="Ruckert C."/>
        </authorList>
    </citation>
    <scope>NUCLEOTIDE SEQUENCE</scope>
    <source>
        <strain evidence="2">KCTC 42249</strain>
    </source>
</reference>
<sequence>MRRPPQLLWIVLAVLAAGLLLLVFNHDAGRTFGLENDQFANILTAGLLVTVISAGIVASRPSFGEVTRNIAAWLFILLALTTGYTYRYELQDIASRVTAGLVPGSPLSVTDSEGNVTVTVEKTGSGHFEARAAINGKPVQVMVDTGASMTVLTVEDARSIGLDVEALNFTVPVSTANGVTVAARARAQTIAIGNIERGPLPILVAQPGALSQSLLGMNFMGTLSGYDVRGDRMVLRD</sequence>
<dbReference type="GO" id="GO:0004190">
    <property type="term" value="F:aspartic-type endopeptidase activity"/>
    <property type="evidence" value="ECO:0007669"/>
    <property type="project" value="InterPro"/>
</dbReference>
<dbReference type="EMBL" id="BMZQ01000001">
    <property type="protein sequence ID" value="GHD10239.1"/>
    <property type="molecule type" value="Genomic_DNA"/>
</dbReference>
<dbReference type="Proteomes" id="UP000630142">
    <property type="component" value="Unassembled WGS sequence"/>
</dbReference>
<keyword evidence="3" id="KW-1185">Reference proteome</keyword>
<evidence type="ECO:0000256" key="1">
    <source>
        <dbReference type="SAM" id="Phobius"/>
    </source>
</evidence>
<dbReference type="Pfam" id="PF13650">
    <property type="entry name" value="Asp_protease_2"/>
    <property type="match status" value="1"/>
</dbReference>
<feature type="transmembrane region" description="Helical" evidence="1">
    <location>
        <begin position="7"/>
        <end position="26"/>
    </location>
</feature>
<feature type="transmembrane region" description="Helical" evidence="1">
    <location>
        <begin position="70"/>
        <end position="86"/>
    </location>
</feature>
<dbReference type="RefSeq" id="WP_189502474.1">
    <property type="nucleotide sequence ID" value="NZ_BMZQ01000001.1"/>
</dbReference>
<dbReference type="NCBIfam" id="TIGR02281">
    <property type="entry name" value="clan_AA_DTGA"/>
    <property type="match status" value="1"/>
</dbReference>
<gene>
    <name evidence="2" type="ORF">GCM10016234_11900</name>
</gene>
<proteinExistence type="predicted"/>
<evidence type="ECO:0000313" key="2">
    <source>
        <dbReference type="EMBL" id="GHD10239.1"/>
    </source>
</evidence>
<keyword evidence="1" id="KW-0812">Transmembrane</keyword>
<dbReference type="AlphaFoldDB" id="A0A8J3DNL8"/>
<keyword evidence="1" id="KW-1133">Transmembrane helix</keyword>
<protein>
    <submittedName>
        <fullName evidence="2">Aspartic protease</fullName>
    </submittedName>
</protein>
<comment type="caution">
    <text evidence="2">The sequence shown here is derived from an EMBL/GenBank/DDBJ whole genome shotgun (WGS) entry which is preliminary data.</text>
</comment>
<keyword evidence="2" id="KW-0645">Protease</keyword>
<dbReference type="Gene3D" id="2.40.70.10">
    <property type="entry name" value="Acid Proteases"/>
    <property type="match status" value="1"/>
</dbReference>